<evidence type="ECO:0008006" key="4">
    <source>
        <dbReference type="Google" id="ProtNLM"/>
    </source>
</evidence>
<feature type="transmembrane region" description="Helical" evidence="1">
    <location>
        <begin position="206"/>
        <end position="226"/>
    </location>
</feature>
<evidence type="ECO:0000313" key="2">
    <source>
        <dbReference type="EMBL" id="WAI48816.1"/>
    </source>
</evidence>
<keyword evidence="1" id="KW-0812">Transmembrane</keyword>
<feature type="transmembrane region" description="Helical" evidence="1">
    <location>
        <begin position="238"/>
        <end position="263"/>
    </location>
</feature>
<gene>
    <name evidence="2" type="ORF">OU419_24180</name>
</gene>
<feature type="transmembrane region" description="Helical" evidence="1">
    <location>
        <begin position="163"/>
        <end position="185"/>
    </location>
</feature>
<keyword evidence="3" id="KW-1185">Reference proteome</keyword>
<proteinExistence type="predicted"/>
<feature type="transmembrane region" description="Helical" evidence="1">
    <location>
        <begin position="79"/>
        <end position="102"/>
    </location>
</feature>
<name>A0ABY6ZVI1_9PSED</name>
<feature type="transmembrane region" description="Helical" evidence="1">
    <location>
        <begin position="138"/>
        <end position="157"/>
    </location>
</feature>
<reference evidence="2" key="1">
    <citation type="submission" date="2022-11" db="EMBL/GenBank/DDBJ databases">
        <title>Pseudomonas triclosanedens sp. nov., a triclosan degrader isolated from activated sludge.</title>
        <authorList>
            <person name="Yin Y."/>
            <person name="Lu Z."/>
        </authorList>
    </citation>
    <scope>NUCLEOTIDE SEQUENCE</scope>
    <source>
        <strain evidence="2">ZM23</strain>
    </source>
</reference>
<sequence length="471" mass="52536">MDKRFCHYHSARPATWQCLPCERHYGDCCVPLNADAPDYIPACPLCRDNLRFLGAANTAQPFWERLPSFFAYALQSGPLSFAALLALACVFMPSVLVLWLLLFAVATKYLHGVIEAASFGGHDAPSLIEAFRLDSLQAFFQQLAVFIIALVLLWLAADFHNEAIYWAVNIAIMLALPASIIRLSLDKSLGSALSPAEIGQVMRAMGWRYLILCVFLFILWQSPTYVGWFLSNGLPRVVMVPVVAFLSGYFGVVMCAMMGYAVFQYQGELGYVMAGDEGPAGFAAPEWRRRKALAEAEVRVKEGQSGVALEILLEALREGAQDLKLNERYHQLLFSVNARSECLKHLPHYLPLAARLNPQLAVAAFLNARQLQADYLPDDPAVCERIAETLLERHKAREALGLLRNLHKRFPDYPGIPRAYLLAARGFSEELGQVEPARQLLMFIRQRYPAFEQMGEVVQLEAVLARLGKGG</sequence>
<evidence type="ECO:0000256" key="1">
    <source>
        <dbReference type="SAM" id="Phobius"/>
    </source>
</evidence>
<dbReference type="RefSeq" id="WP_254472559.1">
    <property type="nucleotide sequence ID" value="NZ_CP113432.1"/>
</dbReference>
<dbReference type="Proteomes" id="UP001163624">
    <property type="component" value="Chromosome"/>
</dbReference>
<protein>
    <recommendedName>
        <fullName evidence="4">Tetratricopeptide repeat protein</fullName>
    </recommendedName>
</protein>
<dbReference type="EMBL" id="CP113432">
    <property type="protein sequence ID" value="WAI48816.1"/>
    <property type="molecule type" value="Genomic_DNA"/>
</dbReference>
<evidence type="ECO:0000313" key="3">
    <source>
        <dbReference type="Proteomes" id="UP001163624"/>
    </source>
</evidence>
<organism evidence="2 3">
    <name type="scientific">Pseudomonas triclosanedens</name>
    <dbReference type="NCBI Taxonomy" id="2961893"/>
    <lineage>
        <taxon>Bacteria</taxon>
        <taxon>Pseudomonadati</taxon>
        <taxon>Pseudomonadota</taxon>
        <taxon>Gammaproteobacteria</taxon>
        <taxon>Pseudomonadales</taxon>
        <taxon>Pseudomonadaceae</taxon>
        <taxon>Pseudomonas</taxon>
    </lineage>
</organism>
<keyword evidence="1" id="KW-1133">Transmembrane helix</keyword>
<keyword evidence="1" id="KW-0472">Membrane</keyword>
<accession>A0ABY6ZVI1</accession>